<gene>
    <name evidence="3" type="ORF">CA13_43200</name>
</gene>
<keyword evidence="2" id="KW-0812">Transmembrane</keyword>
<evidence type="ECO:0000313" key="3">
    <source>
        <dbReference type="EMBL" id="TWT82857.1"/>
    </source>
</evidence>
<dbReference type="Proteomes" id="UP000315010">
    <property type="component" value="Unassembled WGS sequence"/>
</dbReference>
<dbReference type="EMBL" id="SJPJ01000001">
    <property type="protein sequence ID" value="TWT82857.1"/>
    <property type="molecule type" value="Genomic_DNA"/>
</dbReference>
<accession>A0A5C5Z716</accession>
<feature type="compositionally biased region" description="Acidic residues" evidence="1">
    <location>
        <begin position="105"/>
        <end position="120"/>
    </location>
</feature>
<dbReference type="AlphaFoldDB" id="A0A5C5Z716"/>
<organism evidence="3 4">
    <name type="scientific">Novipirellula herctigrandis</name>
    <dbReference type="NCBI Taxonomy" id="2527986"/>
    <lineage>
        <taxon>Bacteria</taxon>
        <taxon>Pseudomonadati</taxon>
        <taxon>Planctomycetota</taxon>
        <taxon>Planctomycetia</taxon>
        <taxon>Pirellulales</taxon>
        <taxon>Pirellulaceae</taxon>
        <taxon>Novipirellula</taxon>
    </lineage>
</organism>
<feature type="transmembrane region" description="Helical" evidence="2">
    <location>
        <begin position="150"/>
        <end position="167"/>
    </location>
</feature>
<keyword evidence="2" id="KW-1133">Transmembrane helix</keyword>
<evidence type="ECO:0000256" key="2">
    <source>
        <dbReference type="SAM" id="Phobius"/>
    </source>
</evidence>
<proteinExistence type="predicted"/>
<feature type="region of interest" description="Disordered" evidence="1">
    <location>
        <begin position="319"/>
        <end position="341"/>
    </location>
</feature>
<feature type="compositionally biased region" description="Polar residues" evidence="1">
    <location>
        <begin position="43"/>
        <end position="68"/>
    </location>
</feature>
<sequence>MTVSPNQTQDGSRQAPSLSANRGASDTPNQASELPPTLFQLPNLYQSQKPATSAGQSASSHTGDTSQAVAHANAADSAPTNPPMASQAKPIDSANTETHCNLATDIEDTDIEDTGTEDTDTKDAVASPNLEVASDAPAGRAWMETASSHGLVLVLLIAVVVAAMIVGRRSRNRANQASSTEVDPSNFVPPSELITFGESSEIEPADTAQTDFELTPDTLATLSNPTPEASIASNTMSTASPGNSDSDANLPAPNVSSGTDASVVSTANANVNPNTVNDHDTLTQTKNQYPTASEVIARQGSLESSQAQVVVPEDVSASLGVSTPSVEPSKDAPYLASPTPAGISDWTQYLPVK</sequence>
<protein>
    <submittedName>
        <fullName evidence="3">Uncharacterized protein</fullName>
    </submittedName>
</protein>
<evidence type="ECO:0000256" key="1">
    <source>
        <dbReference type="SAM" id="MobiDB-lite"/>
    </source>
</evidence>
<feature type="region of interest" description="Disordered" evidence="1">
    <location>
        <begin position="1"/>
        <end position="91"/>
    </location>
</feature>
<keyword evidence="4" id="KW-1185">Reference proteome</keyword>
<evidence type="ECO:0000313" key="4">
    <source>
        <dbReference type="Proteomes" id="UP000315010"/>
    </source>
</evidence>
<keyword evidence="2" id="KW-0472">Membrane</keyword>
<dbReference type="RefSeq" id="WP_146399627.1">
    <property type="nucleotide sequence ID" value="NZ_SJPJ01000001.1"/>
</dbReference>
<feature type="compositionally biased region" description="Polar residues" evidence="1">
    <location>
        <begin position="218"/>
        <end position="247"/>
    </location>
</feature>
<comment type="caution">
    <text evidence="3">The sequence shown here is derived from an EMBL/GenBank/DDBJ whole genome shotgun (WGS) entry which is preliminary data.</text>
</comment>
<reference evidence="3 4" key="1">
    <citation type="submission" date="2019-02" db="EMBL/GenBank/DDBJ databases">
        <title>Deep-cultivation of Planctomycetes and their phenomic and genomic characterization uncovers novel biology.</title>
        <authorList>
            <person name="Wiegand S."/>
            <person name="Jogler M."/>
            <person name="Boedeker C."/>
            <person name="Pinto D."/>
            <person name="Vollmers J."/>
            <person name="Rivas-Marin E."/>
            <person name="Kohn T."/>
            <person name="Peeters S.H."/>
            <person name="Heuer A."/>
            <person name="Rast P."/>
            <person name="Oberbeckmann S."/>
            <person name="Bunk B."/>
            <person name="Jeske O."/>
            <person name="Meyerdierks A."/>
            <person name="Storesund J.E."/>
            <person name="Kallscheuer N."/>
            <person name="Luecker S."/>
            <person name="Lage O.M."/>
            <person name="Pohl T."/>
            <person name="Merkel B.J."/>
            <person name="Hornburger P."/>
            <person name="Mueller R.-W."/>
            <person name="Bruemmer F."/>
            <person name="Labrenz M."/>
            <person name="Spormann A.M."/>
            <person name="Op Den Camp H."/>
            <person name="Overmann J."/>
            <person name="Amann R."/>
            <person name="Jetten M.S.M."/>
            <person name="Mascher T."/>
            <person name="Medema M.H."/>
            <person name="Devos D.P."/>
            <person name="Kaster A.-K."/>
            <person name="Ovreas L."/>
            <person name="Rohde M."/>
            <person name="Galperin M.Y."/>
            <person name="Jogler C."/>
        </authorList>
    </citation>
    <scope>NUCLEOTIDE SEQUENCE [LARGE SCALE GENOMIC DNA]</scope>
    <source>
        <strain evidence="3 4">CA13</strain>
    </source>
</reference>
<feature type="region of interest" description="Disordered" evidence="1">
    <location>
        <begin position="103"/>
        <end position="122"/>
    </location>
</feature>
<name>A0A5C5Z716_9BACT</name>
<feature type="region of interest" description="Disordered" evidence="1">
    <location>
        <begin position="218"/>
        <end position="261"/>
    </location>
</feature>
<dbReference type="OrthoDB" id="9928731at2"/>
<feature type="compositionally biased region" description="Polar residues" evidence="1">
    <location>
        <begin position="1"/>
        <end position="32"/>
    </location>
</feature>